<dbReference type="SUPFAM" id="SSF51905">
    <property type="entry name" value="FAD/NAD(P)-binding domain"/>
    <property type="match status" value="1"/>
</dbReference>
<evidence type="ECO:0000259" key="2">
    <source>
        <dbReference type="Pfam" id="PF01266"/>
    </source>
</evidence>
<feature type="domain" description="FAD dependent oxidoreductase" evidence="2">
    <location>
        <begin position="34"/>
        <end position="386"/>
    </location>
</feature>
<reference evidence="3 4" key="1">
    <citation type="submission" date="2017-08" db="EMBL/GenBank/DDBJ databases">
        <title>Complete genome of Colwellia sp. NB097-1, a psychrophile bacterium ioslated from Bering Sea.</title>
        <authorList>
            <person name="Chen X."/>
        </authorList>
    </citation>
    <scope>NUCLEOTIDE SEQUENCE [LARGE SCALE GENOMIC DNA]</scope>
    <source>
        <strain evidence="3 4">NB097-1</strain>
    </source>
</reference>
<dbReference type="EMBL" id="CP020465">
    <property type="protein sequence ID" value="ASP48777.1"/>
    <property type="molecule type" value="Genomic_DNA"/>
</dbReference>
<evidence type="ECO:0000256" key="1">
    <source>
        <dbReference type="ARBA" id="ARBA00023002"/>
    </source>
</evidence>
<dbReference type="AlphaFoldDB" id="A0A222GA88"/>
<organism evidence="3 4">
    <name type="scientific">Cognaticolwellia beringensis</name>
    <dbReference type="NCBI Taxonomy" id="1967665"/>
    <lineage>
        <taxon>Bacteria</taxon>
        <taxon>Pseudomonadati</taxon>
        <taxon>Pseudomonadota</taxon>
        <taxon>Gammaproteobacteria</taxon>
        <taxon>Alteromonadales</taxon>
        <taxon>Colwelliaceae</taxon>
        <taxon>Cognaticolwellia</taxon>
    </lineage>
</organism>
<dbReference type="RefSeq" id="WP_081152370.1">
    <property type="nucleotide sequence ID" value="NZ_CP020465.1"/>
</dbReference>
<dbReference type="InterPro" id="IPR036188">
    <property type="entry name" value="FAD/NAD-bd_sf"/>
</dbReference>
<dbReference type="Proteomes" id="UP000202259">
    <property type="component" value="Chromosome"/>
</dbReference>
<dbReference type="Gene3D" id="3.50.50.60">
    <property type="entry name" value="FAD/NAD(P)-binding domain"/>
    <property type="match status" value="1"/>
</dbReference>
<proteinExistence type="predicted"/>
<gene>
    <name evidence="3" type="ORF">B5D82_13985</name>
</gene>
<protein>
    <submittedName>
        <fullName evidence="3">FAD-binding oxidoreductase</fullName>
    </submittedName>
</protein>
<keyword evidence="1" id="KW-0560">Oxidoreductase</keyword>
<accession>A0A222GA88</accession>
<dbReference type="GO" id="GO:0016491">
    <property type="term" value="F:oxidoreductase activity"/>
    <property type="evidence" value="ECO:0007669"/>
    <property type="project" value="UniProtKB-KW"/>
</dbReference>
<dbReference type="InterPro" id="IPR006076">
    <property type="entry name" value="FAD-dep_OxRdtase"/>
</dbReference>
<dbReference type="KEGG" id="cber:B5D82_13985"/>
<name>A0A222GA88_9GAMM</name>
<keyword evidence="4" id="KW-1185">Reference proteome</keyword>
<dbReference type="Gene3D" id="3.30.9.10">
    <property type="entry name" value="D-Amino Acid Oxidase, subunit A, domain 2"/>
    <property type="match status" value="1"/>
</dbReference>
<evidence type="ECO:0000313" key="4">
    <source>
        <dbReference type="Proteomes" id="UP000202259"/>
    </source>
</evidence>
<dbReference type="GO" id="GO:0005737">
    <property type="term" value="C:cytoplasm"/>
    <property type="evidence" value="ECO:0007669"/>
    <property type="project" value="TreeGrafter"/>
</dbReference>
<dbReference type="PANTHER" id="PTHR13847">
    <property type="entry name" value="SARCOSINE DEHYDROGENASE-RELATED"/>
    <property type="match status" value="1"/>
</dbReference>
<evidence type="ECO:0000313" key="3">
    <source>
        <dbReference type="EMBL" id="ASP48777.1"/>
    </source>
</evidence>
<dbReference type="Pfam" id="PF01266">
    <property type="entry name" value="DAO"/>
    <property type="match status" value="1"/>
</dbReference>
<dbReference type="OrthoDB" id="311718at2"/>
<dbReference type="PANTHER" id="PTHR13847:SF281">
    <property type="entry name" value="FAD DEPENDENT OXIDOREDUCTASE DOMAIN-CONTAINING PROTEIN"/>
    <property type="match status" value="1"/>
</dbReference>
<sequence length="430" mass="47168">MTKVHTPNHADSYYFSSLKYQQDYPSLQDSINADVCIIGGGFSGISSAIELAERGYKVVVLESHKIGWGASGRNGGQIIRGLGQNIEGFRKTIGQHGVDTITQLGLNANQIVIDRINKYKIDCDLTMGYCDLATREKHMKSLEAEVAHLNRYQYPHPIELLDKAELKKQVIGSDAYIGGLIDMGSGHLHPLNLCRGEAQAASSMGVKIFEDSKVEKFTAGETIVIKTAKGEVQAKKLILAGNAYLGDLAPKIAHKVLPAGSYIIATEPLDETVYKKLLPNNHAVCDQKIDLDYFRLSADKRLLFGGLCNYSGRDPKDIAATLTPKMLKAFPELAGIKIDYQWGGMIGIGANRLPQIGRLDKNIYYAQAYSGHGVNITHVAGKILAEAINGESELINHFAKVKHFTFPGGKHLRSPLLAMGMMYHQLLDKF</sequence>